<protein>
    <recommendedName>
        <fullName evidence="1">Metallo-beta-lactamase domain-containing protein</fullName>
    </recommendedName>
</protein>
<reference evidence="2" key="1">
    <citation type="journal article" date="2020" name="mSystems">
        <title>Genome- and Community-Level Interaction Insights into Carbon Utilization and Element Cycling Functions of Hydrothermarchaeota in Hydrothermal Sediment.</title>
        <authorList>
            <person name="Zhou Z."/>
            <person name="Liu Y."/>
            <person name="Xu W."/>
            <person name="Pan J."/>
            <person name="Luo Z.H."/>
            <person name="Li M."/>
        </authorList>
    </citation>
    <scope>NUCLEOTIDE SEQUENCE [LARGE SCALE GENOMIC DNA]</scope>
    <source>
        <strain evidence="2">SpSt-885</strain>
    </source>
</reference>
<dbReference type="GO" id="GO:0036297">
    <property type="term" value="P:interstrand cross-link repair"/>
    <property type="evidence" value="ECO:0007669"/>
    <property type="project" value="TreeGrafter"/>
</dbReference>
<dbReference type="SUPFAM" id="SSF56281">
    <property type="entry name" value="Metallo-hydrolase/oxidoreductase"/>
    <property type="match status" value="1"/>
</dbReference>
<evidence type="ECO:0000313" key="2">
    <source>
        <dbReference type="EMBL" id="HGZ60575.1"/>
    </source>
</evidence>
<sequence>MVQQKSSELAKVTNSGAILLGNIFEVDSFAGKPVRVVSHFHSDHTILLSKSGKFASHILATSATIEALPLMGFSLPEDKLLPLEYGRSIKFGEDSLVLVKSSHVIGSAQVLVETVDGSRVGYTGDFKFPGTKIMSDLDVLIIDATYGEETMVRPFKNEVDILFSDLVSELLSKGKPVIVKGYHGKLQEAMHIMRRFGVEAPFILPEKVYELTKLAEKHGLKVGNYFREGSEEAVEAIKGGWFVYLNHANSRKKTPFVASEVVLTGWFFSSPLKKIYENGSGERWVVALSDHADFEDTLYYVEEARPKKILIDAFRTSREIAEAFAKSVLRRLGKEAVVMPDSHGIEEED</sequence>
<comment type="caution">
    <text evidence="2">The sequence shown here is derived from an EMBL/GenBank/DDBJ whole genome shotgun (WGS) entry which is preliminary data.</text>
</comment>
<accession>A0A7J3SMS5</accession>
<dbReference type="GO" id="GO:0035312">
    <property type="term" value="F:5'-3' DNA exonuclease activity"/>
    <property type="evidence" value="ECO:0007669"/>
    <property type="project" value="TreeGrafter"/>
</dbReference>
<dbReference type="GO" id="GO:0003684">
    <property type="term" value="F:damaged DNA binding"/>
    <property type="evidence" value="ECO:0007669"/>
    <property type="project" value="TreeGrafter"/>
</dbReference>
<dbReference type="PANTHER" id="PTHR23240">
    <property type="entry name" value="DNA CROSS-LINK REPAIR PROTEIN PSO2/SNM1-RELATED"/>
    <property type="match status" value="1"/>
</dbReference>
<gene>
    <name evidence="2" type="ORF">ENW83_05180</name>
</gene>
<dbReference type="SMART" id="SM00849">
    <property type="entry name" value="Lactamase_B"/>
    <property type="match status" value="1"/>
</dbReference>
<dbReference type="InterPro" id="IPR001279">
    <property type="entry name" value="Metallo-B-lactamas"/>
</dbReference>
<dbReference type="InterPro" id="IPR036866">
    <property type="entry name" value="RibonucZ/Hydroxyglut_hydro"/>
</dbReference>
<dbReference type="Gene3D" id="3.60.15.10">
    <property type="entry name" value="Ribonuclease Z/Hydroxyacylglutathione hydrolase-like"/>
    <property type="match status" value="1"/>
</dbReference>
<proteinExistence type="predicted"/>
<organism evidence="2">
    <name type="scientific">Fervidicoccus fontis</name>
    <dbReference type="NCBI Taxonomy" id="683846"/>
    <lineage>
        <taxon>Archaea</taxon>
        <taxon>Thermoproteota</taxon>
        <taxon>Thermoprotei</taxon>
        <taxon>Fervidicoccales</taxon>
        <taxon>Fervidicoccaceae</taxon>
        <taxon>Fervidicoccus</taxon>
    </lineage>
</organism>
<dbReference type="GO" id="GO:0006303">
    <property type="term" value="P:double-strand break repair via nonhomologous end joining"/>
    <property type="evidence" value="ECO:0007669"/>
    <property type="project" value="TreeGrafter"/>
</dbReference>
<feature type="domain" description="Metallo-beta-lactamase" evidence="1">
    <location>
        <begin position="4"/>
        <end position="166"/>
    </location>
</feature>
<evidence type="ECO:0000259" key="1">
    <source>
        <dbReference type="SMART" id="SM00849"/>
    </source>
</evidence>
<dbReference type="EMBL" id="DTLS01000151">
    <property type="protein sequence ID" value="HGZ60575.1"/>
    <property type="molecule type" value="Genomic_DNA"/>
</dbReference>
<name>A0A7J3SMS5_9CREN</name>
<dbReference type="AlphaFoldDB" id="A0A7J3SMS5"/>